<dbReference type="GO" id="GO:0004722">
    <property type="term" value="F:protein serine/threonine phosphatase activity"/>
    <property type="evidence" value="ECO:0007669"/>
    <property type="project" value="UniProtKB-EC"/>
</dbReference>
<dbReference type="EC" id="3.1.3.16" evidence="5"/>
<keyword evidence="6" id="KW-0479">Metal-binding</keyword>
<dbReference type="EMBL" id="VCEB01000012">
    <property type="protein sequence ID" value="KAB0371814.1"/>
    <property type="molecule type" value="Genomic_DNA"/>
</dbReference>
<dbReference type="Gene3D" id="3.60.21.10">
    <property type="match status" value="1"/>
</dbReference>
<dbReference type="GO" id="GO:0030496">
    <property type="term" value="C:midbody"/>
    <property type="evidence" value="ECO:0007669"/>
    <property type="project" value="UniProtKB-SubCell"/>
</dbReference>
<keyword evidence="10" id="KW-0464">Manganese</keyword>
<dbReference type="Pfam" id="PF00149">
    <property type="entry name" value="Metallophos"/>
    <property type="match status" value="1"/>
</dbReference>
<dbReference type="SMART" id="SM00156">
    <property type="entry name" value="PP2Ac"/>
    <property type="match status" value="1"/>
</dbReference>
<evidence type="ECO:0000256" key="7">
    <source>
        <dbReference type="ARBA" id="ARBA00022801"/>
    </source>
</evidence>
<dbReference type="GO" id="GO:0000776">
    <property type="term" value="C:kinetochore"/>
    <property type="evidence" value="ECO:0007669"/>
    <property type="project" value="UniProtKB-KW"/>
</dbReference>
<reference evidence="14 15" key="1">
    <citation type="submission" date="2019-06" db="EMBL/GenBank/DDBJ databases">
        <title>Discovery of a novel chromosome fission-fusion reversal in muntjac.</title>
        <authorList>
            <person name="Mudd A.B."/>
            <person name="Bredeson J.V."/>
            <person name="Baum R."/>
            <person name="Hockemeyer D."/>
            <person name="Rokhsar D.S."/>
        </authorList>
    </citation>
    <scope>NUCLEOTIDE SEQUENCE [LARGE SCALE GENOMIC DNA]</scope>
    <source>
        <strain evidence="14">UCam_UCB_Mr</strain>
        <tissue evidence="14">Fibroblast cell line</tissue>
    </source>
</reference>
<feature type="non-terminal residue" evidence="14">
    <location>
        <position position="1"/>
    </location>
</feature>
<name>A0A5N3XF18_MUNRE</name>
<dbReference type="AlphaFoldDB" id="A0A5N3XF18"/>
<dbReference type="GO" id="GO:0046872">
    <property type="term" value="F:metal ion binding"/>
    <property type="evidence" value="ECO:0007669"/>
    <property type="project" value="UniProtKB-KW"/>
</dbReference>
<dbReference type="SUPFAM" id="SSF56300">
    <property type="entry name" value="Metallo-dependent phosphatases"/>
    <property type="match status" value="1"/>
</dbReference>
<comment type="catalytic activity">
    <reaction evidence="11">
        <text>O-phospho-L-seryl-[protein] + H2O = L-seryl-[protein] + phosphate</text>
        <dbReference type="Rhea" id="RHEA:20629"/>
        <dbReference type="Rhea" id="RHEA-COMP:9863"/>
        <dbReference type="Rhea" id="RHEA-COMP:11604"/>
        <dbReference type="ChEBI" id="CHEBI:15377"/>
        <dbReference type="ChEBI" id="CHEBI:29999"/>
        <dbReference type="ChEBI" id="CHEBI:43474"/>
        <dbReference type="ChEBI" id="CHEBI:83421"/>
        <dbReference type="EC" id="3.1.3.16"/>
    </reaction>
</comment>
<comment type="cofactor">
    <cofactor evidence="1">
        <name>Mn(2+)</name>
        <dbReference type="ChEBI" id="CHEBI:29035"/>
    </cofactor>
</comment>
<evidence type="ECO:0000256" key="4">
    <source>
        <dbReference type="ARBA" id="ARBA00004629"/>
    </source>
</evidence>
<evidence type="ECO:0000259" key="13">
    <source>
        <dbReference type="SMART" id="SM00156"/>
    </source>
</evidence>
<evidence type="ECO:0000256" key="3">
    <source>
        <dbReference type="ARBA" id="ARBA00004626"/>
    </source>
</evidence>
<dbReference type="InterPro" id="IPR004843">
    <property type="entry name" value="Calcineurin-like_PHP"/>
</dbReference>
<comment type="catalytic activity">
    <reaction evidence="12">
        <text>O-phospho-L-threonyl-[protein] + H2O = L-threonyl-[protein] + phosphate</text>
        <dbReference type="Rhea" id="RHEA:47004"/>
        <dbReference type="Rhea" id="RHEA-COMP:11060"/>
        <dbReference type="Rhea" id="RHEA-COMP:11605"/>
        <dbReference type="ChEBI" id="CHEBI:15377"/>
        <dbReference type="ChEBI" id="CHEBI:30013"/>
        <dbReference type="ChEBI" id="CHEBI:43474"/>
        <dbReference type="ChEBI" id="CHEBI:61977"/>
        <dbReference type="EC" id="3.1.3.16"/>
    </reaction>
</comment>
<keyword evidence="15" id="KW-1185">Reference proteome</keyword>
<evidence type="ECO:0000256" key="12">
    <source>
        <dbReference type="ARBA" id="ARBA00048336"/>
    </source>
</evidence>
<dbReference type="InterPro" id="IPR006186">
    <property type="entry name" value="Ser/Thr-sp_prot-phosphatase"/>
</dbReference>
<feature type="domain" description="Serine/threonine specific protein phosphatases" evidence="13">
    <location>
        <begin position="1"/>
        <end position="159"/>
    </location>
</feature>
<comment type="caution">
    <text evidence="14">The sequence shown here is derived from an EMBL/GenBank/DDBJ whole genome shotgun (WGS) entry which is preliminary data.</text>
</comment>
<evidence type="ECO:0000256" key="9">
    <source>
        <dbReference type="ARBA" id="ARBA00022912"/>
    </source>
</evidence>
<dbReference type="GO" id="GO:0005634">
    <property type="term" value="C:nucleus"/>
    <property type="evidence" value="ECO:0007669"/>
    <property type="project" value="TreeGrafter"/>
</dbReference>
<dbReference type="Proteomes" id="UP000326062">
    <property type="component" value="Chromosome 12"/>
</dbReference>
<proteinExistence type="predicted"/>
<gene>
    <name evidence="14" type="ORF">FD755_016752</name>
</gene>
<evidence type="ECO:0000256" key="2">
    <source>
        <dbReference type="ARBA" id="ARBA00004214"/>
    </source>
</evidence>
<dbReference type="InterPro" id="IPR029052">
    <property type="entry name" value="Metallo-depent_PP-like"/>
</dbReference>
<keyword evidence="8" id="KW-0995">Kinetochore</keyword>
<evidence type="ECO:0000313" key="15">
    <source>
        <dbReference type="Proteomes" id="UP000326062"/>
    </source>
</evidence>
<keyword evidence="7" id="KW-0378">Hydrolase</keyword>
<evidence type="ECO:0000256" key="6">
    <source>
        <dbReference type="ARBA" id="ARBA00022723"/>
    </source>
</evidence>
<protein>
    <recommendedName>
        <fullName evidence="5">protein-serine/threonine phosphatase</fullName>
        <ecNumber evidence="5">3.1.3.16</ecNumber>
    </recommendedName>
</protein>
<dbReference type="PANTHER" id="PTHR11668:SF300">
    <property type="entry name" value="SERINE_THREONINE-PROTEIN PHOSPHATASE"/>
    <property type="match status" value="1"/>
</dbReference>
<sequence>FPSRSNYLFPGDYVNKGTQSMGTLPLTGLQNQISHDCFVLRGNHECDSIIWKTFADYFNCLWIAVILDEKIFCFGDPDQDCLCDFLWSDPDEGVFGWGLKMTEGRALYLHDLDLICKAHRRDSWSLSASSYCGELGKAGALMSVDETLVCCLQLLQPAEKKQCRET</sequence>
<dbReference type="InterPro" id="IPR050341">
    <property type="entry name" value="PP1_catalytic_subunit"/>
</dbReference>
<evidence type="ECO:0000256" key="10">
    <source>
        <dbReference type="ARBA" id="ARBA00023211"/>
    </source>
</evidence>
<evidence type="ECO:0000256" key="1">
    <source>
        <dbReference type="ARBA" id="ARBA00001936"/>
    </source>
</evidence>
<evidence type="ECO:0000256" key="5">
    <source>
        <dbReference type="ARBA" id="ARBA00013081"/>
    </source>
</evidence>
<evidence type="ECO:0000256" key="8">
    <source>
        <dbReference type="ARBA" id="ARBA00022838"/>
    </source>
</evidence>
<keyword evidence="9" id="KW-0904">Protein phosphatase</keyword>
<organism evidence="14 15">
    <name type="scientific">Muntiacus reevesi</name>
    <name type="common">Reeves' muntjac</name>
    <name type="synonym">Cervus reevesi</name>
    <dbReference type="NCBI Taxonomy" id="9886"/>
    <lineage>
        <taxon>Eukaryota</taxon>
        <taxon>Metazoa</taxon>
        <taxon>Chordata</taxon>
        <taxon>Craniata</taxon>
        <taxon>Vertebrata</taxon>
        <taxon>Euteleostomi</taxon>
        <taxon>Mammalia</taxon>
        <taxon>Eutheria</taxon>
        <taxon>Laurasiatheria</taxon>
        <taxon>Artiodactyla</taxon>
        <taxon>Ruminantia</taxon>
        <taxon>Pecora</taxon>
        <taxon>Cervidae</taxon>
        <taxon>Muntiacinae</taxon>
        <taxon>Muntiacus</taxon>
    </lineage>
</organism>
<dbReference type="PANTHER" id="PTHR11668">
    <property type="entry name" value="SERINE/THREONINE PROTEIN PHOSPHATASE"/>
    <property type="match status" value="1"/>
</dbReference>
<evidence type="ECO:0000313" key="14">
    <source>
        <dbReference type="EMBL" id="KAB0371814.1"/>
    </source>
</evidence>
<comment type="subcellular location">
    <subcellularLocation>
        <location evidence="4">Chromosome</location>
        <location evidence="4">Centromere</location>
        <location evidence="4">Kinetochore</location>
    </subcellularLocation>
    <subcellularLocation>
        <location evidence="3">Cleavage furrow</location>
    </subcellularLocation>
    <subcellularLocation>
        <location evidence="2">Midbody</location>
    </subcellularLocation>
</comment>
<evidence type="ECO:0000256" key="11">
    <source>
        <dbReference type="ARBA" id="ARBA00047761"/>
    </source>
</evidence>
<accession>A0A5N3XF18</accession>
<dbReference type="GO" id="GO:0005737">
    <property type="term" value="C:cytoplasm"/>
    <property type="evidence" value="ECO:0007669"/>
    <property type="project" value="TreeGrafter"/>
</dbReference>
<dbReference type="GO" id="GO:0032154">
    <property type="term" value="C:cleavage furrow"/>
    <property type="evidence" value="ECO:0007669"/>
    <property type="project" value="UniProtKB-SubCell"/>
</dbReference>